<comment type="caution">
    <text evidence="1">The sequence shown here is derived from an EMBL/GenBank/DDBJ whole genome shotgun (WGS) entry which is preliminary data.</text>
</comment>
<accession>A0ABU6TSY1</accession>
<dbReference type="Proteomes" id="UP001341840">
    <property type="component" value="Unassembled WGS sequence"/>
</dbReference>
<keyword evidence="2" id="KW-1185">Reference proteome</keyword>
<protein>
    <submittedName>
        <fullName evidence="1">Uncharacterized protein</fullName>
    </submittedName>
</protein>
<dbReference type="EMBL" id="JASCZI010091960">
    <property type="protein sequence ID" value="MED6151579.1"/>
    <property type="molecule type" value="Genomic_DNA"/>
</dbReference>
<feature type="non-terminal residue" evidence="1">
    <location>
        <position position="132"/>
    </location>
</feature>
<sequence>MLNNKGITHGVLFHSPIFNPNSTLSLLSHHHPTLSSSIAPAKTAITAEPHLFPFFFSLLYLFLTHVSSAPAPYRLPSICVIALQICAYNNNDVAPLTLSASLFSTASPTSAISPVDDIENHHAFYLSSPPWL</sequence>
<organism evidence="1 2">
    <name type="scientific">Stylosanthes scabra</name>
    <dbReference type="NCBI Taxonomy" id="79078"/>
    <lineage>
        <taxon>Eukaryota</taxon>
        <taxon>Viridiplantae</taxon>
        <taxon>Streptophyta</taxon>
        <taxon>Embryophyta</taxon>
        <taxon>Tracheophyta</taxon>
        <taxon>Spermatophyta</taxon>
        <taxon>Magnoliopsida</taxon>
        <taxon>eudicotyledons</taxon>
        <taxon>Gunneridae</taxon>
        <taxon>Pentapetalae</taxon>
        <taxon>rosids</taxon>
        <taxon>fabids</taxon>
        <taxon>Fabales</taxon>
        <taxon>Fabaceae</taxon>
        <taxon>Papilionoideae</taxon>
        <taxon>50 kb inversion clade</taxon>
        <taxon>dalbergioids sensu lato</taxon>
        <taxon>Dalbergieae</taxon>
        <taxon>Pterocarpus clade</taxon>
        <taxon>Stylosanthes</taxon>
    </lineage>
</organism>
<evidence type="ECO:0000313" key="2">
    <source>
        <dbReference type="Proteomes" id="UP001341840"/>
    </source>
</evidence>
<proteinExistence type="predicted"/>
<reference evidence="1 2" key="1">
    <citation type="journal article" date="2023" name="Plants (Basel)">
        <title>Bridging the Gap: Combining Genomics and Transcriptomics Approaches to Understand Stylosanthes scabra, an Orphan Legume from the Brazilian Caatinga.</title>
        <authorList>
            <person name="Ferreira-Neto J.R.C."/>
            <person name="da Silva M.D."/>
            <person name="Binneck E."/>
            <person name="de Melo N.F."/>
            <person name="da Silva R.H."/>
            <person name="de Melo A.L.T.M."/>
            <person name="Pandolfi V."/>
            <person name="Bustamante F.O."/>
            <person name="Brasileiro-Vidal A.C."/>
            <person name="Benko-Iseppon A.M."/>
        </authorList>
    </citation>
    <scope>NUCLEOTIDE SEQUENCE [LARGE SCALE GENOMIC DNA]</scope>
    <source>
        <tissue evidence="1">Leaves</tissue>
    </source>
</reference>
<gene>
    <name evidence="1" type="ORF">PIB30_083824</name>
</gene>
<name>A0ABU6TSY1_9FABA</name>
<evidence type="ECO:0000313" key="1">
    <source>
        <dbReference type="EMBL" id="MED6151579.1"/>
    </source>
</evidence>